<dbReference type="Gene3D" id="1.10.10.60">
    <property type="entry name" value="Homeodomain-like"/>
    <property type="match status" value="1"/>
</dbReference>
<dbReference type="InterPro" id="IPR050624">
    <property type="entry name" value="HTH-type_Tx_Regulator"/>
</dbReference>
<keyword evidence="1 2" id="KW-0238">DNA-binding</keyword>
<organism evidence="4">
    <name type="scientific">uncultured Desulfobacterium sp</name>
    <dbReference type="NCBI Taxonomy" id="201089"/>
    <lineage>
        <taxon>Bacteria</taxon>
        <taxon>Pseudomonadati</taxon>
        <taxon>Thermodesulfobacteriota</taxon>
        <taxon>Desulfobacteria</taxon>
        <taxon>Desulfobacterales</taxon>
        <taxon>Desulfobacteriaceae</taxon>
        <taxon>Desulfobacterium</taxon>
        <taxon>environmental samples</taxon>
    </lineage>
</organism>
<dbReference type="SUPFAM" id="SSF48498">
    <property type="entry name" value="Tetracyclin repressor-like, C-terminal domain"/>
    <property type="match status" value="1"/>
</dbReference>
<dbReference type="PROSITE" id="PS01081">
    <property type="entry name" value="HTH_TETR_1"/>
    <property type="match status" value="1"/>
</dbReference>
<dbReference type="Pfam" id="PF00440">
    <property type="entry name" value="TetR_N"/>
    <property type="match status" value="1"/>
</dbReference>
<dbReference type="InterPro" id="IPR036271">
    <property type="entry name" value="Tet_transcr_reg_TetR-rel_C_sf"/>
</dbReference>
<evidence type="ECO:0000256" key="2">
    <source>
        <dbReference type="PROSITE-ProRule" id="PRU00335"/>
    </source>
</evidence>
<dbReference type="EMBL" id="OJIN01000022">
    <property type="protein sequence ID" value="SPD72116.1"/>
    <property type="molecule type" value="Genomic_DNA"/>
</dbReference>
<feature type="DNA-binding region" description="H-T-H motif" evidence="2">
    <location>
        <begin position="33"/>
        <end position="52"/>
    </location>
</feature>
<dbReference type="PRINTS" id="PR00455">
    <property type="entry name" value="HTHTETR"/>
</dbReference>
<dbReference type="SUPFAM" id="SSF46689">
    <property type="entry name" value="Homeodomain-like"/>
    <property type="match status" value="1"/>
</dbReference>
<dbReference type="AlphaFoldDB" id="A0A445MRN4"/>
<dbReference type="PANTHER" id="PTHR43479:SF11">
    <property type="entry name" value="ACREF_ENVCD OPERON REPRESSOR-RELATED"/>
    <property type="match status" value="1"/>
</dbReference>
<dbReference type="InterPro" id="IPR023772">
    <property type="entry name" value="DNA-bd_HTH_TetR-type_CS"/>
</dbReference>
<dbReference type="Gene3D" id="1.10.357.10">
    <property type="entry name" value="Tetracycline Repressor, domain 2"/>
    <property type="match status" value="1"/>
</dbReference>
<sequence length="201" mass="23207">MEKLKTSVPNSKVEEIISVASALFSRKGYSATSLKEIADQVGLHKTSLFHYFKGKEEILMEVMDKGLREYVNILNESTIDPNLDAEEKLRVALEKQVSVICKYRNYINVGLNEIKSLSPKNREKYDTKRRQYGKRFEKIIQEIQGHSESPLFKHLNYKIVNLGILGMCNWIINWYKEDGPLGPKEISEIFFGILTQKTTET</sequence>
<protein>
    <submittedName>
        <fullName evidence="4">Putative Transcriptional regulator, TetR family</fullName>
    </submittedName>
</protein>
<evidence type="ECO:0000259" key="3">
    <source>
        <dbReference type="PROSITE" id="PS50977"/>
    </source>
</evidence>
<dbReference type="InterPro" id="IPR009057">
    <property type="entry name" value="Homeodomain-like_sf"/>
</dbReference>
<name>A0A445MRN4_9BACT</name>
<dbReference type="Pfam" id="PF17932">
    <property type="entry name" value="TetR_C_24"/>
    <property type="match status" value="1"/>
</dbReference>
<dbReference type="InterPro" id="IPR001647">
    <property type="entry name" value="HTH_TetR"/>
</dbReference>
<reference evidence="4" key="1">
    <citation type="submission" date="2018-01" db="EMBL/GenBank/DDBJ databases">
        <authorList>
            <person name="Regsiter A."/>
            <person name="William W."/>
        </authorList>
    </citation>
    <scope>NUCLEOTIDE SEQUENCE</scope>
    <source>
        <strain evidence="4">TRIP AH-1</strain>
    </source>
</reference>
<feature type="domain" description="HTH tetR-type" evidence="3">
    <location>
        <begin position="10"/>
        <end position="70"/>
    </location>
</feature>
<dbReference type="InterPro" id="IPR041490">
    <property type="entry name" value="KstR2_TetR_C"/>
</dbReference>
<gene>
    <name evidence="4" type="ORF">PITCH_A1180009</name>
</gene>
<dbReference type="PROSITE" id="PS50977">
    <property type="entry name" value="HTH_TETR_2"/>
    <property type="match status" value="1"/>
</dbReference>
<evidence type="ECO:0000256" key="1">
    <source>
        <dbReference type="ARBA" id="ARBA00023125"/>
    </source>
</evidence>
<evidence type="ECO:0000313" key="4">
    <source>
        <dbReference type="EMBL" id="SPD72116.1"/>
    </source>
</evidence>
<dbReference type="GO" id="GO:0003677">
    <property type="term" value="F:DNA binding"/>
    <property type="evidence" value="ECO:0007669"/>
    <property type="project" value="UniProtKB-UniRule"/>
</dbReference>
<dbReference type="PANTHER" id="PTHR43479">
    <property type="entry name" value="ACREF/ENVCD OPERON REPRESSOR-RELATED"/>
    <property type="match status" value="1"/>
</dbReference>
<proteinExistence type="predicted"/>
<accession>A0A445MRN4</accession>